<feature type="compositionally biased region" description="Acidic residues" evidence="1">
    <location>
        <begin position="43"/>
        <end position="52"/>
    </location>
</feature>
<dbReference type="PANTHER" id="PTHR33065:SF131">
    <property type="entry name" value="EXPRESSED PROTEIN"/>
    <property type="match status" value="1"/>
</dbReference>
<gene>
    <name evidence="4" type="primary">LOC104584774</name>
    <name evidence="3" type="ORF">BRADI_4g41496v3</name>
</gene>
<dbReference type="EnsemblPlants" id="PNT65377">
    <property type="protein sequence ID" value="PNT65377"/>
    <property type="gene ID" value="BRADI_4g41496v3"/>
</dbReference>
<reference evidence="4" key="3">
    <citation type="submission" date="2018-08" db="UniProtKB">
        <authorList>
            <consortium name="EnsemblPlants"/>
        </authorList>
    </citation>
    <scope>IDENTIFICATION</scope>
    <source>
        <strain evidence="4">cv. Bd21</strain>
    </source>
</reference>
<sequence>MEAELCGDSLGHKRSDPEGVACGGDAKRPREDGNGLHSSSIEMETEVEDDDYEEENPLDIYRQVWIDDYSRFGISFEDETEIPNMHHTDGPIIPSGARPMTTMQILYVKVTQITDALQWPLDIYGVIAVRDSIDHKRNFLFRRTRDQCQTLASLQGYIMSKA</sequence>
<dbReference type="PANTHER" id="PTHR33065">
    <property type="entry name" value="OS07G0486400 PROTEIN"/>
    <property type="match status" value="1"/>
</dbReference>
<dbReference type="Gramene" id="PNT65377">
    <property type="protein sequence ID" value="PNT65377"/>
    <property type="gene ID" value="BRADI_4g41496v3"/>
</dbReference>
<protein>
    <recommendedName>
        <fullName evidence="2">DUF6598 domain-containing protein</fullName>
    </recommendedName>
</protein>
<dbReference type="Proteomes" id="UP000008810">
    <property type="component" value="Chromosome 4"/>
</dbReference>
<organism evidence="3">
    <name type="scientific">Brachypodium distachyon</name>
    <name type="common">Purple false brome</name>
    <name type="synonym">Trachynia distachya</name>
    <dbReference type="NCBI Taxonomy" id="15368"/>
    <lineage>
        <taxon>Eukaryota</taxon>
        <taxon>Viridiplantae</taxon>
        <taxon>Streptophyta</taxon>
        <taxon>Embryophyta</taxon>
        <taxon>Tracheophyta</taxon>
        <taxon>Spermatophyta</taxon>
        <taxon>Magnoliopsida</taxon>
        <taxon>Liliopsida</taxon>
        <taxon>Poales</taxon>
        <taxon>Poaceae</taxon>
        <taxon>BOP clade</taxon>
        <taxon>Pooideae</taxon>
        <taxon>Stipodae</taxon>
        <taxon>Brachypodieae</taxon>
        <taxon>Brachypodium</taxon>
    </lineage>
</organism>
<feature type="domain" description="DUF6598" evidence="2">
    <location>
        <begin position="102"/>
        <end position="153"/>
    </location>
</feature>
<keyword evidence="5" id="KW-1185">Reference proteome</keyword>
<dbReference type="Pfam" id="PF20241">
    <property type="entry name" value="DUF6598"/>
    <property type="match status" value="1"/>
</dbReference>
<evidence type="ECO:0000313" key="4">
    <source>
        <dbReference type="EnsemblPlants" id="PNT65377"/>
    </source>
</evidence>
<feature type="compositionally biased region" description="Basic and acidic residues" evidence="1">
    <location>
        <begin position="25"/>
        <end position="34"/>
    </location>
</feature>
<dbReference type="OrthoDB" id="694001at2759"/>
<proteinExistence type="predicted"/>
<reference evidence="3" key="2">
    <citation type="submission" date="2017-06" db="EMBL/GenBank/DDBJ databases">
        <title>WGS assembly of Brachypodium distachyon.</title>
        <authorList>
            <consortium name="The International Brachypodium Initiative"/>
            <person name="Lucas S."/>
            <person name="Harmon-Smith M."/>
            <person name="Lail K."/>
            <person name="Tice H."/>
            <person name="Grimwood J."/>
            <person name="Bruce D."/>
            <person name="Barry K."/>
            <person name="Shu S."/>
            <person name="Lindquist E."/>
            <person name="Wang M."/>
            <person name="Pitluck S."/>
            <person name="Vogel J.P."/>
            <person name="Garvin D.F."/>
            <person name="Mockler T.C."/>
            <person name="Schmutz J."/>
            <person name="Rokhsar D."/>
            <person name="Bevan M.W."/>
        </authorList>
    </citation>
    <scope>NUCLEOTIDE SEQUENCE</scope>
    <source>
        <strain evidence="3">Bd21</strain>
    </source>
</reference>
<evidence type="ECO:0000259" key="2">
    <source>
        <dbReference type="Pfam" id="PF20241"/>
    </source>
</evidence>
<dbReference type="ExpressionAtlas" id="A0A2K2CTN1">
    <property type="expression patterns" value="baseline"/>
</dbReference>
<dbReference type="EMBL" id="CM000883">
    <property type="protein sequence ID" value="PNT65377.1"/>
    <property type="molecule type" value="Genomic_DNA"/>
</dbReference>
<feature type="region of interest" description="Disordered" evidence="1">
    <location>
        <begin position="1"/>
        <end position="52"/>
    </location>
</feature>
<evidence type="ECO:0000313" key="3">
    <source>
        <dbReference type="EMBL" id="PNT65377.1"/>
    </source>
</evidence>
<accession>A0A2K2CTN1</accession>
<evidence type="ECO:0000313" key="5">
    <source>
        <dbReference type="Proteomes" id="UP000008810"/>
    </source>
</evidence>
<dbReference type="AlphaFoldDB" id="A0A2K2CTN1"/>
<reference evidence="3 4" key="1">
    <citation type="journal article" date="2010" name="Nature">
        <title>Genome sequencing and analysis of the model grass Brachypodium distachyon.</title>
        <authorList>
            <consortium name="International Brachypodium Initiative"/>
        </authorList>
    </citation>
    <scope>NUCLEOTIDE SEQUENCE [LARGE SCALE GENOMIC DNA]</scope>
    <source>
        <strain evidence="3 4">Bd21</strain>
    </source>
</reference>
<dbReference type="InterPro" id="IPR046533">
    <property type="entry name" value="DUF6598"/>
</dbReference>
<name>A0A2K2CTN1_BRADI</name>
<evidence type="ECO:0000256" key="1">
    <source>
        <dbReference type="SAM" id="MobiDB-lite"/>
    </source>
</evidence>